<sequence length="323" mass="35320">MAFAGILSTEWCDSQIQRMCDYYVPPVESIPSNIPQGLFVRISGIHYTGERLFAPSLHGETIETVNAYFPNAVDRTANMIALVTKSSSLSSGITLSIKKEYTTVLNTGVQPLLPHDTFIVELPDKTAMDAQRRYVTSRNALSSCGGAEYHDSLKLLAGGLLATNKVDPQVVDSITHKAIRDLNYLESTKAGSVLPEAVLKFALHSLSAAKHVMTELGNDSATMKVVDDFTKYMNENTNDLPDYNAMVRLACLPALKTFMCDGLEAFINYYKVVGGARTCGYVRSSVFINPTPINGTSVVYNAQTGQNMTMSAMKVDMLNYNGH</sequence>
<accession>A0A8F3HSX4</accession>
<organism evidence="1">
    <name type="scientific">Ranid herpesvirus 4</name>
    <dbReference type="NCBI Taxonomy" id="2849006"/>
    <lineage>
        <taxon>Viruses</taxon>
        <taxon>Duplodnaviria</taxon>
        <taxon>Heunggongvirae</taxon>
        <taxon>Peploviricota</taxon>
        <taxon>Herviviricetes</taxon>
        <taxon>Herpesvirales</taxon>
    </lineage>
</organism>
<protein>
    <submittedName>
        <fullName evidence="1">Uncharacterized protein</fullName>
    </submittedName>
</protein>
<dbReference type="InterPro" id="IPR057752">
    <property type="entry name" value="VG27-like"/>
</dbReference>
<reference evidence="1" key="2">
    <citation type="submission" date="2021-04" db="EMBL/GenBank/DDBJ databases">
        <authorList>
            <person name="Chen X."/>
            <person name="Shi M."/>
            <person name="Wu W."/>
        </authorList>
    </citation>
    <scope>NUCLEOTIDE SEQUENCE</scope>
    <source>
        <strain evidence="1">Cxx6</strain>
    </source>
</reference>
<reference evidence="1" key="1">
    <citation type="journal article" date="2021" name="Viruses">
        <title>Discovery and Characterization of Actively Replicating DNA and Retro-Transcribing Viruses in Lower Vertebrate Hosts Based on RNA Sequencing.</title>
        <authorList>
            <person name="Chen X.X."/>
            <person name="Wu W.C."/>
            <person name="Shi M."/>
        </authorList>
    </citation>
    <scope>NUCLEOTIDE SEQUENCE</scope>
    <source>
        <strain evidence="1">Cxx6</strain>
    </source>
</reference>
<proteinExistence type="predicted"/>
<dbReference type="EMBL" id="MZ244215">
    <property type="protein sequence ID" value="QWY26437.1"/>
    <property type="molecule type" value="Genomic_DNA"/>
</dbReference>
<evidence type="ECO:0000313" key="1">
    <source>
        <dbReference type="EMBL" id="QWY26437.1"/>
    </source>
</evidence>
<name>A0A8F3HSX4_9VIRU</name>
<dbReference type="Pfam" id="PF25743">
    <property type="entry name" value="VG27"/>
    <property type="match status" value="1"/>
</dbReference>